<feature type="transmembrane region" description="Helical" evidence="8">
    <location>
        <begin position="134"/>
        <end position="152"/>
    </location>
</feature>
<feature type="transmembrane region" description="Helical" evidence="8">
    <location>
        <begin position="252"/>
        <end position="276"/>
    </location>
</feature>
<sequence length="436" mass="46033">MLVILICIVLLILLVSWAKVNPFLAFLMVSITAGLLLGIPLTKITASVQKGLGDTLGPLAIIICLGAMLGKLVATSGAAQKIAEVLVNLFGVKYIQLALVAVGFIIGIPLFYNTGFVLMVPLIFSVVYKYKLPAVYIGLPMLSALSVTHGFLPPHPSPTTLVGMFHANMGTTLLYGLALAIPAIILAGPVFAQTLKKMPSAPLDTFRSEDMPADKLPGAATSFLTALLPVILLMASTFYLNSNKTPGRVHDIITFLGDAPIVMLISLLVATFTLGLRQKKTMAALGGIYTDAVKDISMILLIIAGAGAFKQVLVDSGVNNEITSLLQSSHMQPLLLGWLLAAIIRISLGSATVAGLTAAGIVSTMVVKDPSINPNLMVLSIGAGSLACSHVNDGGFWLFKEYFNLSIKNTFLSWTIMETLVALIGLGGVLILNMFV</sequence>
<dbReference type="OrthoDB" id="9787129at2"/>
<name>A0A3S3WF82_9SPHI</name>
<evidence type="ECO:0000256" key="7">
    <source>
        <dbReference type="ARBA" id="ARBA00049663"/>
    </source>
</evidence>
<evidence type="ECO:0000256" key="5">
    <source>
        <dbReference type="ARBA" id="ARBA00022989"/>
    </source>
</evidence>
<evidence type="ECO:0000256" key="4">
    <source>
        <dbReference type="ARBA" id="ARBA00022692"/>
    </source>
</evidence>
<keyword evidence="6 8" id="KW-0472">Membrane</keyword>
<feature type="transmembrane region" description="Helical" evidence="8">
    <location>
        <begin position="216"/>
        <end position="240"/>
    </location>
</feature>
<evidence type="ECO:0000256" key="2">
    <source>
        <dbReference type="ARBA" id="ARBA00022448"/>
    </source>
</evidence>
<comment type="subcellular location">
    <subcellularLocation>
        <location evidence="1">Cell membrane</location>
        <topology evidence="1">Multi-pass membrane protein</topology>
    </subcellularLocation>
</comment>
<feature type="transmembrane region" description="Helical" evidence="8">
    <location>
        <begin position="56"/>
        <end position="74"/>
    </location>
</feature>
<dbReference type="InterPro" id="IPR003474">
    <property type="entry name" value="Glcn_transporter"/>
</dbReference>
<feature type="transmembrane region" description="Helical" evidence="8">
    <location>
        <begin position="376"/>
        <end position="399"/>
    </location>
</feature>
<feature type="transmembrane region" description="Helical" evidence="8">
    <location>
        <begin position="28"/>
        <end position="44"/>
    </location>
</feature>
<evidence type="ECO:0000256" key="8">
    <source>
        <dbReference type="SAM" id="Phobius"/>
    </source>
</evidence>
<protein>
    <submittedName>
        <fullName evidence="9">Gluconate transporter</fullName>
    </submittedName>
</protein>
<dbReference type="PANTHER" id="PTHR30354">
    <property type="entry name" value="GNT FAMILY GLUCONATE TRANSPORTER"/>
    <property type="match status" value="1"/>
</dbReference>
<keyword evidence="4 8" id="KW-0812">Transmembrane</keyword>
<keyword evidence="2" id="KW-0813">Transport</keyword>
<dbReference type="GO" id="GO:0015128">
    <property type="term" value="F:gluconate transmembrane transporter activity"/>
    <property type="evidence" value="ECO:0007669"/>
    <property type="project" value="InterPro"/>
</dbReference>
<feature type="transmembrane region" description="Helical" evidence="8">
    <location>
        <begin position="411"/>
        <end position="435"/>
    </location>
</feature>
<evidence type="ECO:0000256" key="6">
    <source>
        <dbReference type="ARBA" id="ARBA00023136"/>
    </source>
</evidence>
<evidence type="ECO:0000256" key="1">
    <source>
        <dbReference type="ARBA" id="ARBA00004651"/>
    </source>
</evidence>
<evidence type="ECO:0000313" key="10">
    <source>
        <dbReference type="Proteomes" id="UP000286701"/>
    </source>
</evidence>
<proteinExistence type="inferred from homology"/>
<accession>A0A3S3WF82</accession>
<feature type="transmembrane region" description="Helical" evidence="8">
    <location>
        <begin position="94"/>
        <end position="127"/>
    </location>
</feature>
<dbReference type="GO" id="GO:0005886">
    <property type="term" value="C:plasma membrane"/>
    <property type="evidence" value="ECO:0007669"/>
    <property type="project" value="UniProtKB-SubCell"/>
</dbReference>
<feature type="transmembrane region" description="Helical" evidence="8">
    <location>
        <begin position="172"/>
        <end position="195"/>
    </location>
</feature>
<dbReference type="RefSeq" id="WP_128532364.1">
    <property type="nucleotide sequence ID" value="NZ_SBIW01000002.1"/>
</dbReference>
<keyword evidence="3" id="KW-1003">Cell membrane</keyword>
<comment type="caution">
    <text evidence="9">The sequence shown here is derived from an EMBL/GenBank/DDBJ whole genome shotgun (WGS) entry which is preliminary data.</text>
</comment>
<gene>
    <name evidence="9" type="ORF">EPL05_04085</name>
</gene>
<organism evidence="9 10">
    <name type="scientific">Mucilaginibacter gilvus</name>
    <dbReference type="NCBI Taxonomy" id="2305909"/>
    <lineage>
        <taxon>Bacteria</taxon>
        <taxon>Pseudomonadati</taxon>
        <taxon>Bacteroidota</taxon>
        <taxon>Sphingobacteriia</taxon>
        <taxon>Sphingobacteriales</taxon>
        <taxon>Sphingobacteriaceae</taxon>
        <taxon>Mucilaginibacter</taxon>
    </lineage>
</organism>
<evidence type="ECO:0000256" key="3">
    <source>
        <dbReference type="ARBA" id="ARBA00022475"/>
    </source>
</evidence>
<dbReference type="PIRSF" id="PIRSF002746">
    <property type="entry name" value="Gluconate_transporter"/>
    <property type="match status" value="1"/>
</dbReference>
<feature type="transmembrane region" description="Helical" evidence="8">
    <location>
        <begin position="296"/>
        <end position="314"/>
    </location>
</feature>
<dbReference type="EMBL" id="SBIW01000002">
    <property type="protein sequence ID" value="RWY55562.1"/>
    <property type="molecule type" value="Genomic_DNA"/>
</dbReference>
<dbReference type="Pfam" id="PF02447">
    <property type="entry name" value="GntP_permease"/>
    <property type="match status" value="1"/>
</dbReference>
<dbReference type="PANTHER" id="PTHR30354:SF22">
    <property type="entry name" value="HIGH-AFFINITY GLUCONATE TRANSPORTER"/>
    <property type="match status" value="1"/>
</dbReference>
<reference evidence="9 10" key="1">
    <citation type="submission" date="2019-01" db="EMBL/GenBank/DDBJ databases">
        <title>Mucilaginibacter antarcticum sp. nov., isolated from antarctic soil.</title>
        <authorList>
            <person name="Yan Y.-Q."/>
            <person name="Du Z.-J."/>
        </authorList>
    </citation>
    <scope>NUCLEOTIDE SEQUENCE [LARGE SCALE GENOMIC DNA]</scope>
    <source>
        <strain evidence="9 10">F01003</strain>
    </source>
</reference>
<keyword evidence="5 8" id="KW-1133">Transmembrane helix</keyword>
<comment type="similarity">
    <text evidence="7">Belongs to the GntP permease family.</text>
</comment>
<keyword evidence="10" id="KW-1185">Reference proteome</keyword>
<dbReference type="AlphaFoldDB" id="A0A3S3WF82"/>
<dbReference type="Proteomes" id="UP000286701">
    <property type="component" value="Unassembled WGS sequence"/>
</dbReference>
<dbReference type="NCBIfam" id="TIGR00791">
    <property type="entry name" value="gntP"/>
    <property type="match status" value="1"/>
</dbReference>
<feature type="transmembrane region" description="Helical" evidence="8">
    <location>
        <begin position="334"/>
        <end position="364"/>
    </location>
</feature>
<evidence type="ECO:0000313" key="9">
    <source>
        <dbReference type="EMBL" id="RWY55562.1"/>
    </source>
</evidence>